<keyword evidence="4" id="KW-1185">Reference proteome</keyword>
<feature type="compositionally biased region" description="Low complexity" evidence="1">
    <location>
        <begin position="139"/>
        <end position="155"/>
    </location>
</feature>
<accession>A0ABV7EIN1</accession>
<feature type="signal peptide" evidence="2">
    <location>
        <begin position="1"/>
        <end position="20"/>
    </location>
</feature>
<name>A0ABV7EIN1_9GAMM</name>
<feature type="compositionally biased region" description="Polar residues" evidence="1">
    <location>
        <begin position="201"/>
        <end position="214"/>
    </location>
</feature>
<evidence type="ECO:0000256" key="2">
    <source>
        <dbReference type="SAM" id="SignalP"/>
    </source>
</evidence>
<protein>
    <recommendedName>
        <fullName evidence="5">EF-hand domain-containing protein</fullName>
    </recommendedName>
</protein>
<evidence type="ECO:0000313" key="4">
    <source>
        <dbReference type="Proteomes" id="UP001595462"/>
    </source>
</evidence>
<evidence type="ECO:0000313" key="3">
    <source>
        <dbReference type="EMBL" id="MFC3102577.1"/>
    </source>
</evidence>
<feature type="compositionally biased region" description="Polar residues" evidence="1">
    <location>
        <begin position="247"/>
        <end position="263"/>
    </location>
</feature>
<sequence length="263" mass="26195">MFKKTAIALGLVMAAGTGMAAQTHSGVDAGTSASANVAGQSVNTSASTALRTQFSALDTDGNGMLSRSEAAQSPQLSKMYDSLDTSQTIEGGAQSGGLTLDQLQAGLQAQASGSGAVGPAVSGGETYTLMKDGSKKLKSTTSGATGAVGGAMSSMQNKSRSTTHGAMSDGASMRDGMKSRTSNGAAKARTMGSDAYDGTSGAASSMQQRGQSMQDGAMQKSGAMHDKARTMGSDAYDGASGAMDQSGGANVNVESKTKVKSNY</sequence>
<comment type="caution">
    <text evidence="3">The sequence shown here is derived from an EMBL/GenBank/DDBJ whole genome shotgun (WGS) entry which is preliminary data.</text>
</comment>
<reference evidence="4" key="1">
    <citation type="journal article" date="2019" name="Int. J. Syst. Evol. Microbiol.">
        <title>The Global Catalogue of Microorganisms (GCM) 10K type strain sequencing project: providing services to taxonomists for standard genome sequencing and annotation.</title>
        <authorList>
            <consortium name="The Broad Institute Genomics Platform"/>
            <consortium name="The Broad Institute Genome Sequencing Center for Infectious Disease"/>
            <person name="Wu L."/>
            <person name="Ma J."/>
        </authorList>
    </citation>
    <scope>NUCLEOTIDE SEQUENCE [LARGE SCALE GENOMIC DNA]</scope>
    <source>
        <strain evidence="4">KCTC 52640</strain>
    </source>
</reference>
<gene>
    <name evidence="3" type="ORF">ACFOSU_01585</name>
</gene>
<feature type="compositionally biased region" description="Polar residues" evidence="1">
    <location>
        <begin position="156"/>
        <end position="165"/>
    </location>
</feature>
<evidence type="ECO:0000256" key="1">
    <source>
        <dbReference type="SAM" id="MobiDB-lite"/>
    </source>
</evidence>
<dbReference type="Proteomes" id="UP001595462">
    <property type="component" value="Unassembled WGS sequence"/>
</dbReference>
<dbReference type="EMBL" id="JBHRSS010000001">
    <property type="protein sequence ID" value="MFC3102577.1"/>
    <property type="molecule type" value="Genomic_DNA"/>
</dbReference>
<proteinExistence type="predicted"/>
<dbReference type="RefSeq" id="WP_380685778.1">
    <property type="nucleotide sequence ID" value="NZ_JBHRSS010000001.1"/>
</dbReference>
<organism evidence="3 4">
    <name type="scientific">Salinisphaera aquimarina</name>
    <dbReference type="NCBI Taxonomy" id="2094031"/>
    <lineage>
        <taxon>Bacteria</taxon>
        <taxon>Pseudomonadati</taxon>
        <taxon>Pseudomonadota</taxon>
        <taxon>Gammaproteobacteria</taxon>
        <taxon>Salinisphaerales</taxon>
        <taxon>Salinisphaeraceae</taxon>
        <taxon>Salinisphaera</taxon>
    </lineage>
</organism>
<feature type="chain" id="PRO_5047066860" description="EF-hand domain-containing protein" evidence="2">
    <location>
        <begin position="21"/>
        <end position="263"/>
    </location>
</feature>
<evidence type="ECO:0008006" key="5">
    <source>
        <dbReference type="Google" id="ProtNLM"/>
    </source>
</evidence>
<feature type="region of interest" description="Disordered" evidence="1">
    <location>
        <begin position="230"/>
        <end position="263"/>
    </location>
</feature>
<keyword evidence="2" id="KW-0732">Signal</keyword>
<feature type="region of interest" description="Disordered" evidence="1">
    <location>
        <begin position="137"/>
        <end position="216"/>
    </location>
</feature>